<name>A0A6M4GSQ5_9PROT</name>
<sequence length="323" mass="34238">MNRFARSIAALLALAATSLPLAAQDWPNRPIKMLVGFAPGGGTDVVARLIAQKLTESLGQPVIVENRAGATGTIAAEAMARSTPDGYTILMGHVNSNAIAPMLFKKLAYDAVADFQPITYVGYVPNILVVHPSVTAKTVPELIAELKANPGKMSYASSGVGSTQHLAGEMFQLLTGTSMVHIPYKGSGQAITDLIAGQVQMNFDTMPPVLPHIQGGRIRALAISTPKRLPQLPDLPTFVESGITGFDVTNWYGVFAPSKTPKDIVNRLSVEINKAMNDPATRAKLVDIGTQLGGGTPGEFEAFLKSELTKYGKLGKDAKISID</sequence>
<dbReference type="Pfam" id="PF03401">
    <property type="entry name" value="TctC"/>
    <property type="match status" value="1"/>
</dbReference>
<keyword evidence="4" id="KW-1185">Reference proteome</keyword>
<dbReference type="PANTHER" id="PTHR42928:SF5">
    <property type="entry name" value="BLR1237 PROTEIN"/>
    <property type="match status" value="1"/>
</dbReference>
<dbReference type="PIRSF" id="PIRSF017082">
    <property type="entry name" value="YflP"/>
    <property type="match status" value="1"/>
</dbReference>
<dbReference type="RefSeq" id="WP_171090793.1">
    <property type="nucleotide sequence ID" value="NZ_CP053069.1"/>
</dbReference>
<gene>
    <name evidence="3" type="ORF">DSM104443_01408</name>
</gene>
<feature type="chain" id="PRO_5027081137" description="Tripartite-type tricarboxylate transporter receptor subunit TctC" evidence="2">
    <location>
        <begin position="23"/>
        <end position="323"/>
    </location>
</feature>
<keyword evidence="2" id="KW-0732">Signal</keyword>
<protein>
    <recommendedName>
        <fullName evidence="5">Tripartite-type tricarboxylate transporter receptor subunit TctC</fullName>
    </recommendedName>
</protein>
<evidence type="ECO:0000256" key="1">
    <source>
        <dbReference type="ARBA" id="ARBA00006987"/>
    </source>
</evidence>
<reference evidence="3 4" key="1">
    <citation type="submission" date="2020-04" db="EMBL/GenBank/DDBJ databases">
        <title>Usitatibacter rugosus gen. nov., sp. nov. and Usitatibacter palustris sp. nov., novel members of Usitatibacteraceae fam. nov. within the order Nitrosomonadales isolated from soil.</title>
        <authorList>
            <person name="Huber K.J."/>
            <person name="Neumann-Schaal M."/>
            <person name="Geppert A."/>
            <person name="Luckner M."/>
            <person name="Wanner G."/>
            <person name="Overmann J."/>
        </authorList>
    </citation>
    <scope>NUCLEOTIDE SEQUENCE [LARGE SCALE GENOMIC DNA]</scope>
    <source>
        <strain evidence="3 4">0125_3</strain>
    </source>
</reference>
<dbReference type="EMBL" id="CP053069">
    <property type="protein sequence ID" value="QJR10350.1"/>
    <property type="molecule type" value="Genomic_DNA"/>
</dbReference>
<dbReference type="KEGG" id="uru:DSM104443_01408"/>
<dbReference type="Gene3D" id="3.40.190.10">
    <property type="entry name" value="Periplasmic binding protein-like II"/>
    <property type="match status" value="1"/>
</dbReference>
<proteinExistence type="inferred from homology"/>
<evidence type="ECO:0000313" key="4">
    <source>
        <dbReference type="Proteomes" id="UP000501534"/>
    </source>
</evidence>
<dbReference type="SUPFAM" id="SSF53850">
    <property type="entry name" value="Periplasmic binding protein-like II"/>
    <property type="match status" value="1"/>
</dbReference>
<organism evidence="3 4">
    <name type="scientific">Usitatibacter rugosus</name>
    <dbReference type="NCBI Taxonomy" id="2732067"/>
    <lineage>
        <taxon>Bacteria</taxon>
        <taxon>Pseudomonadati</taxon>
        <taxon>Pseudomonadota</taxon>
        <taxon>Betaproteobacteria</taxon>
        <taxon>Nitrosomonadales</taxon>
        <taxon>Usitatibacteraceae</taxon>
        <taxon>Usitatibacter</taxon>
    </lineage>
</organism>
<evidence type="ECO:0000313" key="3">
    <source>
        <dbReference type="EMBL" id="QJR10350.1"/>
    </source>
</evidence>
<dbReference type="AlphaFoldDB" id="A0A6M4GSQ5"/>
<dbReference type="PANTHER" id="PTHR42928">
    <property type="entry name" value="TRICARBOXYLATE-BINDING PROTEIN"/>
    <property type="match status" value="1"/>
</dbReference>
<feature type="signal peptide" evidence="2">
    <location>
        <begin position="1"/>
        <end position="22"/>
    </location>
</feature>
<dbReference type="InterPro" id="IPR005064">
    <property type="entry name" value="BUG"/>
</dbReference>
<comment type="similarity">
    <text evidence="1">Belongs to the UPF0065 (bug) family.</text>
</comment>
<evidence type="ECO:0000256" key="2">
    <source>
        <dbReference type="SAM" id="SignalP"/>
    </source>
</evidence>
<dbReference type="Gene3D" id="3.40.190.150">
    <property type="entry name" value="Bordetella uptake gene, domain 1"/>
    <property type="match status" value="1"/>
</dbReference>
<accession>A0A6M4GSQ5</accession>
<dbReference type="InterPro" id="IPR042100">
    <property type="entry name" value="Bug_dom1"/>
</dbReference>
<dbReference type="CDD" id="cd13578">
    <property type="entry name" value="PBP2_Bug27"/>
    <property type="match status" value="1"/>
</dbReference>
<evidence type="ECO:0008006" key="5">
    <source>
        <dbReference type="Google" id="ProtNLM"/>
    </source>
</evidence>
<dbReference type="Proteomes" id="UP000501534">
    <property type="component" value="Chromosome"/>
</dbReference>